<dbReference type="InterPro" id="IPR015943">
    <property type="entry name" value="WD40/YVTN_repeat-like_dom_sf"/>
</dbReference>
<accession>G4ZEU7</accession>
<gene>
    <name evidence="1" type="ORF">PHYSODRAFT_501849</name>
</gene>
<dbReference type="OMA" id="THEYLSN"/>
<organism evidence="1 2">
    <name type="scientific">Phytophthora sojae (strain P6497)</name>
    <name type="common">Soybean stem and root rot agent</name>
    <name type="synonym">Phytophthora megasperma f. sp. glycines</name>
    <dbReference type="NCBI Taxonomy" id="1094619"/>
    <lineage>
        <taxon>Eukaryota</taxon>
        <taxon>Sar</taxon>
        <taxon>Stramenopiles</taxon>
        <taxon>Oomycota</taxon>
        <taxon>Peronosporomycetes</taxon>
        <taxon>Peronosporales</taxon>
        <taxon>Peronosporaceae</taxon>
        <taxon>Phytophthora</taxon>
    </lineage>
</organism>
<dbReference type="InParanoid" id="G4ZEU7"/>
<dbReference type="RefSeq" id="XP_009526501.1">
    <property type="nucleotide sequence ID" value="XM_009528206.1"/>
</dbReference>
<dbReference type="SUPFAM" id="SSF50978">
    <property type="entry name" value="WD40 repeat-like"/>
    <property type="match status" value="1"/>
</dbReference>
<dbReference type="Proteomes" id="UP000002640">
    <property type="component" value="Unassembled WGS sequence"/>
</dbReference>
<dbReference type="GeneID" id="20658028"/>
<dbReference type="KEGG" id="psoj:PHYSODRAFT_501849"/>
<sequence>MLASFSQEVRDIHWIDVQAAIIAIGKEIQLIQVGDTTVGRPCRVQDPINSVHSDAIRELAVSRTTPSHVVSGGFDETVVVTDLRDRGDPRAAAIIGKFDAHDVVSSVRWSSTDASHLSWTTDGGDFQVADSRVPSPQLQVPLHAYLNVDKLGGLFAHEYLSDLTVALGFESGYVAMLDLRHPRQSACTSLVESKVTAVGEIRRSGTKLAMFGRSGYELSF</sequence>
<dbReference type="Gene3D" id="2.130.10.10">
    <property type="entry name" value="YVTN repeat-like/Quinoprotein amine dehydrogenase"/>
    <property type="match status" value="1"/>
</dbReference>
<dbReference type="InterPro" id="IPR036322">
    <property type="entry name" value="WD40_repeat_dom_sf"/>
</dbReference>
<dbReference type="AlphaFoldDB" id="G4ZEU7"/>
<proteinExistence type="predicted"/>
<name>G4ZEU7_PHYSP</name>
<protein>
    <submittedName>
        <fullName evidence="1">Uncharacterized protein</fullName>
    </submittedName>
</protein>
<keyword evidence="2" id="KW-1185">Reference proteome</keyword>
<evidence type="ECO:0000313" key="2">
    <source>
        <dbReference type="Proteomes" id="UP000002640"/>
    </source>
</evidence>
<evidence type="ECO:0000313" key="1">
    <source>
        <dbReference type="EMBL" id="EGZ17443.1"/>
    </source>
</evidence>
<dbReference type="EMBL" id="JH159154">
    <property type="protein sequence ID" value="EGZ17443.1"/>
    <property type="molecule type" value="Genomic_DNA"/>
</dbReference>
<reference evidence="1 2" key="1">
    <citation type="journal article" date="2006" name="Science">
        <title>Phytophthora genome sequences uncover evolutionary origins and mechanisms of pathogenesis.</title>
        <authorList>
            <person name="Tyler B.M."/>
            <person name="Tripathy S."/>
            <person name="Zhang X."/>
            <person name="Dehal P."/>
            <person name="Jiang R.H."/>
            <person name="Aerts A."/>
            <person name="Arredondo F.D."/>
            <person name="Baxter L."/>
            <person name="Bensasson D."/>
            <person name="Beynon J.L."/>
            <person name="Chapman J."/>
            <person name="Damasceno C.M."/>
            <person name="Dorrance A.E."/>
            <person name="Dou D."/>
            <person name="Dickerman A.W."/>
            <person name="Dubchak I.L."/>
            <person name="Garbelotto M."/>
            <person name="Gijzen M."/>
            <person name="Gordon S.G."/>
            <person name="Govers F."/>
            <person name="Grunwald N.J."/>
            <person name="Huang W."/>
            <person name="Ivors K.L."/>
            <person name="Jones R.W."/>
            <person name="Kamoun S."/>
            <person name="Krampis K."/>
            <person name="Lamour K.H."/>
            <person name="Lee M.K."/>
            <person name="McDonald W.H."/>
            <person name="Medina M."/>
            <person name="Meijer H.J."/>
            <person name="Nordberg E.K."/>
            <person name="Maclean D.J."/>
            <person name="Ospina-Giraldo M.D."/>
            <person name="Morris P.F."/>
            <person name="Phuntumart V."/>
            <person name="Putnam N.H."/>
            <person name="Rash S."/>
            <person name="Rose J.K."/>
            <person name="Sakihama Y."/>
            <person name="Salamov A.A."/>
            <person name="Savidor A."/>
            <person name="Scheuring C.F."/>
            <person name="Smith B.M."/>
            <person name="Sobral B.W."/>
            <person name="Terry A."/>
            <person name="Torto-Alalibo T.A."/>
            <person name="Win J."/>
            <person name="Xu Z."/>
            <person name="Zhang H."/>
            <person name="Grigoriev I.V."/>
            <person name="Rokhsar D.S."/>
            <person name="Boore J.L."/>
        </authorList>
    </citation>
    <scope>NUCLEOTIDE SEQUENCE [LARGE SCALE GENOMIC DNA]</scope>
    <source>
        <strain evidence="1 2">P6497</strain>
    </source>
</reference>